<dbReference type="RefSeq" id="WP_089918071.1">
    <property type="nucleotide sequence ID" value="NZ_FOBB01000007.1"/>
</dbReference>
<organism evidence="1 2">
    <name type="scientific">Chitinophaga rupis</name>
    <dbReference type="NCBI Taxonomy" id="573321"/>
    <lineage>
        <taxon>Bacteria</taxon>
        <taxon>Pseudomonadati</taxon>
        <taxon>Bacteroidota</taxon>
        <taxon>Chitinophagia</taxon>
        <taxon>Chitinophagales</taxon>
        <taxon>Chitinophagaceae</taxon>
        <taxon>Chitinophaga</taxon>
    </lineage>
</organism>
<dbReference type="EMBL" id="FOBB01000007">
    <property type="protein sequence ID" value="SEM94389.1"/>
    <property type="molecule type" value="Genomic_DNA"/>
</dbReference>
<dbReference type="AlphaFoldDB" id="A0A1H8CHK1"/>
<dbReference type="PROSITE" id="PS51257">
    <property type="entry name" value="PROKAR_LIPOPROTEIN"/>
    <property type="match status" value="1"/>
</dbReference>
<dbReference type="InterPro" id="IPR041662">
    <property type="entry name" value="SusD-like_2"/>
</dbReference>
<dbReference type="STRING" id="573321.SAMN04488505_107115"/>
<gene>
    <name evidence="1" type="ORF">SAMN04488505_107115</name>
</gene>
<dbReference type="Proteomes" id="UP000198984">
    <property type="component" value="Unassembled WGS sequence"/>
</dbReference>
<accession>A0A1H8CHK1</accession>
<dbReference type="SUPFAM" id="SSF48452">
    <property type="entry name" value="TPR-like"/>
    <property type="match status" value="1"/>
</dbReference>
<evidence type="ECO:0000313" key="2">
    <source>
        <dbReference type="Proteomes" id="UP000198984"/>
    </source>
</evidence>
<evidence type="ECO:0000313" key="1">
    <source>
        <dbReference type="EMBL" id="SEM94389.1"/>
    </source>
</evidence>
<name>A0A1H8CHK1_9BACT</name>
<keyword evidence="2" id="KW-1185">Reference proteome</keyword>
<sequence length="533" mass="58137">MKKRLLLFISIGMVVLGSSCKKYLDINTNPNTATSATPEVVLPQAIVYTAANISSFNSYGSQLVGYAANAGGYGGFGAAVTYNFSNATSTGLWTSSYDLLEDFQYVIQQTDTIADYGYFNAAARIMKAFNFQLLVDTYNDVPYKEALKGVNELTPAYDKAEDIYKDLAIQLDSAIIIIKNTQASQEGSSTSNVKDLGSSADPMFKGDMEKWKQLANTLKLRLMIRAGGKVTFANTAFDDAGFLTTDAIINPGYSRDNNKQNPAWNTWVYTSTGSAGNKAWIPTKWILSFYNGTKLDDYRGYAIYYQFPNTTANQLGFESNSVPSAPAGSAWLSGANAGSDRGSTSAGGSIGIFKAPSAGEPLMLAAESFLLQSEGVVRGLVTGDAKVLFDAGVLASFKYDYMKPDGTFDLAGWDPQVDYDAYLENNPDNYLVHFELATTQPQQIEAIITQKYVALNFIHGHEAWNEYRRTHYPAITNGSSDALKTFASTQSISTRPDRLPTRLLYPNTESSNNGTNMPKGINPFSSLIFWAAQ</sequence>
<dbReference type="InterPro" id="IPR011990">
    <property type="entry name" value="TPR-like_helical_dom_sf"/>
</dbReference>
<proteinExistence type="predicted"/>
<dbReference type="Gene3D" id="1.25.40.390">
    <property type="match status" value="1"/>
</dbReference>
<dbReference type="Pfam" id="PF12771">
    <property type="entry name" value="SusD-like_2"/>
    <property type="match status" value="1"/>
</dbReference>
<dbReference type="OrthoDB" id="614457at2"/>
<protein>
    <submittedName>
        <fullName evidence="1">Starch-binding associating with outer membrane</fullName>
    </submittedName>
</protein>
<reference evidence="1 2" key="1">
    <citation type="submission" date="2016-10" db="EMBL/GenBank/DDBJ databases">
        <authorList>
            <person name="de Groot N.N."/>
        </authorList>
    </citation>
    <scope>NUCLEOTIDE SEQUENCE [LARGE SCALE GENOMIC DNA]</scope>
    <source>
        <strain evidence="1 2">DSM 21039</strain>
    </source>
</reference>